<dbReference type="RefSeq" id="WP_226542183.1">
    <property type="nucleotide sequence ID" value="NZ_JAJAPW010000002.1"/>
</dbReference>
<evidence type="ECO:0000256" key="1">
    <source>
        <dbReference type="SAM" id="SignalP"/>
    </source>
</evidence>
<dbReference type="Gene3D" id="2.50.20.10">
    <property type="entry name" value="Lipoprotein localisation LolA/LolB/LppX"/>
    <property type="match status" value="1"/>
</dbReference>
<feature type="chain" id="PRO_5040921263" evidence="1">
    <location>
        <begin position="24"/>
        <end position="256"/>
    </location>
</feature>
<comment type="caution">
    <text evidence="2">The sequence shown here is derived from an EMBL/GenBank/DDBJ whole genome shotgun (WGS) entry which is preliminary data.</text>
</comment>
<gene>
    <name evidence="2" type="ORF">LG649_05900</name>
</gene>
<dbReference type="InterPro" id="IPR025634">
    <property type="entry name" value="DUF4292"/>
</dbReference>
<evidence type="ECO:0000313" key="2">
    <source>
        <dbReference type="EMBL" id="MCB4798366.1"/>
    </source>
</evidence>
<dbReference type="EMBL" id="JAJAPW010000002">
    <property type="protein sequence ID" value="MCB4798366.1"/>
    <property type="molecule type" value="Genomic_DNA"/>
</dbReference>
<sequence length="256" mass="29941">MKTYLKYILICSFTIILFSCKSAKTLANGEANYKLSTKQLFKENAKQEPEYKTLQSKLKLTLNQNGKTQSYTVTYRSKKDEIIWINAPFSVIRAKITPDKVSFYNKLDNTYFDGDYKYLSELLGTELDFNKVQNLLIGETIFKLNTNTYESEVANETYVVQPKQQRELFELFFLINPSNLKVESQQITQPKERRHLQIDYTTYQTVNNQNLPEKIKVVAVEETEELIVNLEFKNMVLNEDLRFPFKIPSGFKAIEL</sequence>
<dbReference type="AlphaFoldDB" id="A0A9X1HZB9"/>
<keyword evidence="3" id="KW-1185">Reference proteome</keyword>
<dbReference type="Pfam" id="PF14125">
    <property type="entry name" value="DUF4292"/>
    <property type="match status" value="1"/>
</dbReference>
<reference evidence="2" key="1">
    <citation type="submission" date="2021-10" db="EMBL/GenBank/DDBJ databases">
        <title>Tamlana sargassums sp. nov., and Tamlana laminarinivorans sp. nov., two new bacteria isolated from the brown alga.</title>
        <authorList>
            <person name="Li J."/>
        </authorList>
    </citation>
    <scope>NUCLEOTIDE SEQUENCE</scope>
    <source>
        <strain evidence="2">PT2-4</strain>
    </source>
</reference>
<feature type="signal peptide" evidence="1">
    <location>
        <begin position="1"/>
        <end position="23"/>
    </location>
</feature>
<dbReference type="Proteomes" id="UP001139199">
    <property type="component" value="Unassembled WGS sequence"/>
</dbReference>
<evidence type="ECO:0000313" key="3">
    <source>
        <dbReference type="Proteomes" id="UP001139199"/>
    </source>
</evidence>
<dbReference type="PROSITE" id="PS51257">
    <property type="entry name" value="PROKAR_LIPOPROTEIN"/>
    <property type="match status" value="1"/>
</dbReference>
<accession>A0A9X1HZB9</accession>
<organism evidence="2 3">
    <name type="scientific">Neotamlana laminarinivorans</name>
    <dbReference type="NCBI Taxonomy" id="2883124"/>
    <lineage>
        <taxon>Bacteria</taxon>
        <taxon>Pseudomonadati</taxon>
        <taxon>Bacteroidota</taxon>
        <taxon>Flavobacteriia</taxon>
        <taxon>Flavobacteriales</taxon>
        <taxon>Flavobacteriaceae</taxon>
        <taxon>Neotamlana</taxon>
    </lineage>
</organism>
<keyword evidence="1" id="KW-0732">Signal</keyword>
<proteinExistence type="predicted"/>
<name>A0A9X1HZB9_9FLAO</name>
<protein>
    <submittedName>
        <fullName evidence="2">DUF4292 domain-containing protein</fullName>
    </submittedName>
</protein>